<dbReference type="GO" id="GO:0046872">
    <property type="term" value="F:metal ion binding"/>
    <property type="evidence" value="ECO:0007669"/>
    <property type="project" value="UniProtKB-KW"/>
</dbReference>
<keyword evidence="4" id="KW-1185">Reference proteome</keyword>
<dbReference type="NCBIfam" id="TIGR01891">
    <property type="entry name" value="amidohydrolases"/>
    <property type="match status" value="1"/>
</dbReference>
<dbReference type="InterPro" id="IPR017439">
    <property type="entry name" value="Amidohydrolase"/>
</dbReference>
<organism evidence="3 4">
    <name type="scientific">Companilactobacillus nodensis DSM 19682 = JCM 14932 = NBRC 107160</name>
    <dbReference type="NCBI Taxonomy" id="1423775"/>
    <lineage>
        <taxon>Bacteria</taxon>
        <taxon>Bacillati</taxon>
        <taxon>Bacillota</taxon>
        <taxon>Bacilli</taxon>
        <taxon>Lactobacillales</taxon>
        <taxon>Lactobacillaceae</taxon>
        <taxon>Companilactobacillus</taxon>
    </lineage>
</organism>
<protein>
    <submittedName>
        <fullName evidence="3">Amidohydrolase YhaA</fullName>
    </submittedName>
</protein>
<dbReference type="SUPFAM" id="SSF55031">
    <property type="entry name" value="Bacterial exopeptidase dimerisation domain"/>
    <property type="match status" value="1"/>
</dbReference>
<sequence length="384" mass="42210">MSKINYQAFQNEIVSLRRQLHSHPELSLHEKETSIFVEDYLNDLGLETTRIGDYGLVAMIWANDPSCKTVALRAEMDAIAVQEQNDFDFKSQNPGVMHACGHDAIMATVLVTAKLCVDNRELLHNNVKVFFQPAEENGKGTEIMIDGGVMNDPEVDYFTMLHFANDAPLGMELNKGASSAAIGAIKIRITGVSSHWALPDDGVDTIDVVGQILSLMNKIKREYVSNSPFILGIGKINGGSASNVIADETLLEGTLRAIKVSDYAKLRKLLLDGIADIQEDTKAQIEVEITDPPIPPIVSDAGLVDIGLRAGEEVFGNESRLVSSEYLSGDSAADYFNYARGVFFVFTAESENEKTYPLHNGRFDIDEGILWKAVAVLHRYILSL</sequence>
<name>A0A0R1KB42_9LACO</name>
<dbReference type="InterPro" id="IPR002933">
    <property type="entry name" value="Peptidase_M20"/>
</dbReference>
<dbReference type="PANTHER" id="PTHR11014:SF63">
    <property type="entry name" value="METALLOPEPTIDASE, PUTATIVE (AFU_ORTHOLOGUE AFUA_6G09600)-RELATED"/>
    <property type="match status" value="1"/>
</dbReference>
<dbReference type="PANTHER" id="PTHR11014">
    <property type="entry name" value="PEPTIDASE M20 FAMILY MEMBER"/>
    <property type="match status" value="1"/>
</dbReference>
<feature type="binding site" evidence="1">
    <location>
        <position position="359"/>
    </location>
    <ligand>
        <name>Mn(2+)</name>
        <dbReference type="ChEBI" id="CHEBI:29035"/>
        <label>2</label>
    </ligand>
</feature>
<reference evidence="3 4" key="1">
    <citation type="journal article" date="2015" name="Genome Announc.">
        <title>Expanding the biotechnology potential of lactobacilli through comparative genomics of 213 strains and associated genera.</title>
        <authorList>
            <person name="Sun Z."/>
            <person name="Harris H.M."/>
            <person name="McCann A."/>
            <person name="Guo C."/>
            <person name="Argimon S."/>
            <person name="Zhang W."/>
            <person name="Yang X."/>
            <person name="Jeffery I.B."/>
            <person name="Cooney J.C."/>
            <person name="Kagawa T.F."/>
            <person name="Liu W."/>
            <person name="Song Y."/>
            <person name="Salvetti E."/>
            <person name="Wrobel A."/>
            <person name="Rasinkangas P."/>
            <person name="Parkhill J."/>
            <person name="Rea M.C."/>
            <person name="O'Sullivan O."/>
            <person name="Ritari J."/>
            <person name="Douillard F.P."/>
            <person name="Paul Ross R."/>
            <person name="Yang R."/>
            <person name="Briner A.E."/>
            <person name="Felis G.E."/>
            <person name="de Vos W.M."/>
            <person name="Barrangou R."/>
            <person name="Klaenhammer T.R."/>
            <person name="Caufield P.W."/>
            <person name="Cui Y."/>
            <person name="Zhang H."/>
            <person name="O'Toole P.W."/>
        </authorList>
    </citation>
    <scope>NUCLEOTIDE SEQUENCE [LARGE SCALE GENOMIC DNA]</scope>
    <source>
        <strain evidence="3 4">DSM 19682</strain>
    </source>
</reference>
<evidence type="ECO:0000259" key="2">
    <source>
        <dbReference type="Pfam" id="PF07687"/>
    </source>
</evidence>
<evidence type="ECO:0000313" key="4">
    <source>
        <dbReference type="Proteomes" id="UP000051248"/>
    </source>
</evidence>
<feature type="binding site" evidence="1">
    <location>
        <position position="102"/>
    </location>
    <ligand>
        <name>Mn(2+)</name>
        <dbReference type="ChEBI" id="CHEBI:29035"/>
        <label>2</label>
    </ligand>
</feature>
<keyword evidence="1" id="KW-0479">Metal-binding</keyword>
<keyword evidence="1" id="KW-0464">Manganese</keyword>
<dbReference type="Proteomes" id="UP000051248">
    <property type="component" value="Unassembled WGS sequence"/>
</dbReference>
<accession>A0A0R1KB42</accession>
<dbReference type="PIRSF" id="PIRSF005962">
    <property type="entry name" value="Pept_M20D_amidohydro"/>
    <property type="match status" value="1"/>
</dbReference>
<dbReference type="EMBL" id="AZDZ01000022">
    <property type="protein sequence ID" value="KRK78659.1"/>
    <property type="molecule type" value="Genomic_DNA"/>
</dbReference>
<dbReference type="RefSeq" id="WP_025023967.1">
    <property type="nucleotide sequence ID" value="NZ_AZDZ01000022.1"/>
</dbReference>
<dbReference type="eggNOG" id="COG1473">
    <property type="taxonomic scope" value="Bacteria"/>
</dbReference>
<dbReference type="SUPFAM" id="SSF53187">
    <property type="entry name" value="Zn-dependent exopeptidases"/>
    <property type="match status" value="1"/>
</dbReference>
<evidence type="ECO:0000256" key="1">
    <source>
        <dbReference type="PIRSR" id="PIRSR005962-1"/>
    </source>
</evidence>
<dbReference type="Gene3D" id="3.30.70.360">
    <property type="match status" value="1"/>
</dbReference>
<dbReference type="Pfam" id="PF01546">
    <property type="entry name" value="Peptidase_M20"/>
    <property type="match status" value="1"/>
</dbReference>
<dbReference type="AlphaFoldDB" id="A0A0R1KB42"/>
<gene>
    <name evidence="3" type="ORF">FD03_GL002436</name>
</gene>
<dbReference type="Gene3D" id="3.40.630.10">
    <property type="entry name" value="Zn peptidases"/>
    <property type="match status" value="1"/>
</dbReference>
<dbReference type="InterPro" id="IPR011650">
    <property type="entry name" value="Peptidase_M20_dimer"/>
</dbReference>
<comment type="caution">
    <text evidence="3">The sequence shown here is derived from an EMBL/GenBank/DDBJ whole genome shotgun (WGS) entry which is preliminary data.</text>
</comment>
<feature type="binding site" evidence="1">
    <location>
        <position position="100"/>
    </location>
    <ligand>
        <name>Mn(2+)</name>
        <dbReference type="ChEBI" id="CHEBI:29035"/>
        <label>2</label>
    </ligand>
</feature>
<feature type="binding site" evidence="1">
    <location>
        <position position="162"/>
    </location>
    <ligand>
        <name>Mn(2+)</name>
        <dbReference type="ChEBI" id="CHEBI:29035"/>
        <label>2</label>
    </ligand>
</feature>
<dbReference type="Pfam" id="PF07687">
    <property type="entry name" value="M20_dimer"/>
    <property type="match status" value="1"/>
</dbReference>
<dbReference type="PATRIC" id="fig|1423775.4.peg.2479"/>
<proteinExistence type="predicted"/>
<comment type="cofactor">
    <cofactor evidence="1">
        <name>Mn(2+)</name>
        <dbReference type="ChEBI" id="CHEBI:29035"/>
    </cofactor>
    <text evidence="1">The Mn(2+) ion enhances activity.</text>
</comment>
<feature type="domain" description="Peptidase M20 dimerisation" evidence="2">
    <location>
        <begin position="184"/>
        <end position="274"/>
    </location>
</feature>
<dbReference type="InterPro" id="IPR036264">
    <property type="entry name" value="Bact_exopeptidase_dim_dom"/>
</dbReference>
<feature type="binding site" evidence="1">
    <location>
        <position position="136"/>
    </location>
    <ligand>
        <name>Mn(2+)</name>
        <dbReference type="ChEBI" id="CHEBI:29035"/>
        <label>2</label>
    </ligand>
</feature>
<evidence type="ECO:0000313" key="3">
    <source>
        <dbReference type="EMBL" id="KRK78659.1"/>
    </source>
</evidence>
<dbReference type="GO" id="GO:0016787">
    <property type="term" value="F:hydrolase activity"/>
    <property type="evidence" value="ECO:0007669"/>
    <property type="project" value="UniProtKB-KW"/>
</dbReference>
<dbReference type="STRING" id="1423775.FD03_GL002436"/>
<keyword evidence="3" id="KW-0378">Hydrolase</keyword>